<dbReference type="SMART" id="SM00267">
    <property type="entry name" value="GGDEF"/>
    <property type="match status" value="1"/>
</dbReference>
<dbReference type="InterPro" id="IPR050706">
    <property type="entry name" value="Cyclic-di-GMP_PDE-like"/>
</dbReference>
<feature type="transmembrane region" description="Helical" evidence="1">
    <location>
        <begin position="5"/>
        <end position="22"/>
    </location>
</feature>
<proteinExistence type="predicted"/>
<gene>
    <name evidence="4" type="ORF">GT747_08240</name>
    <name evidence="5" type="ORF">SAMN05444424_2576</name>
</gene>
<dbReference type="CDD" id="cd01949">
    <property type="entry name" value="GGDEF"/>
    <property type="match status" value="1"/>
</dbReference>
<protein>
    <submittedName>
        <fullName evidence="5">Diguanylate cyclase (GGDEF) domain-containing protein</fullName>
    </submittedName>
    <submittedName>
        <fullName evidence="4">EAL domain-containing protein</fullName>
    </submittedName>
</protein>
<feature type="transmembrane region" description="Helical" evidence="1">
    <location>
        <begin position="101"/>
        <end position="121"/>
    </location>
</feature>
<dbReference type="PANTHER" id="PTHR33121:SF70">
    <property type="entry name" value="SIGNALING PROTEIN YKOW"/>
    <property type="match status" value="1"/>
</dbReference>
<evidence type="ECO:0000256" key="1">
    <source>
        <dbReference type="SAM" id="Phobius"/>
    </source>
</evidence>
<evidence type="ECO:0000313" key="7">
    <source>
        <dbReference type="Proteomes" id="UP000474718"/>
    </source>
</evidence>
<feature type="transmembrane region" description="Helical" evidence="1">
    <location>
        <begin position="174"/>
        <end position="190"/>
    </location>
</feature>
<evidence type="ECO:0000259" key="3">
    <source>
        <dbReference type="PROSITE" id="PS50887"/>
    </source>
</evidence>
<dbReference type="EMBL" id="WWVX01000005">
    <property type="protein sequence ID" value="MZL69743.1"/>
    <property type="molecule type" value="Genomic_DNA"/>
</dbReference>
<dbReference type="PROSITE" id="PS50887">
    <property type="entry name" value="GGDEF"/>
    <property type="match status" value="1"/>
</dbReference>
<keyword evidence="1" id="KW-0472">Membrane</keyword>
<dbReference type="InterPro" id="IPR029787">
    <property type="entry name" value="Nucleotide_cyclase"/>
</dbReference>
<accession>A0AAQ1MFX1</accession>
<feature type="domain" description="GGDEF" evidence="3">
    <location>
        <begin position="247"/>
        <end position="379"/>
    </location>
</feature>
<dbReference type="Gene3D" id="3.30.70.270">
    <property type="match status" value="1"/>
</dbReference>
<dbReference type="Proteomes" id="UP000184089">
    <property type="component" value="Unassembled WGS sequence"/>
</dbReference>
<reference evidence="4 7" key="3">
    <citation type="journal article" date="2019" name="Nat. Med.">
        <title>A library of human gut bacterial isolates paired with longitudinal multiomics data enables mechanistic microbiome research.</title>
        <authorList>
            <person name="Poyet M."/>
            <person name="Groussin M."/>
            <person name="Gibbons S.M."/>
            <person name="Avila-Pacheco J."/>
            <person name="Jiang X."/>
            <person name="Kearney S.M."/>
            <person name="Perrotta A.R."/>
            <person name="Berdy B."/>
            <person name="Zhao S."/>
            <person name="Lieberman T.D."/>
            <person name="Swanson P.K."/>
            <person name="Smith M."/>
            <person name="Roesemann S."/>
            <person name="Alexander J.E."/>
            <person name="Rich S.A."/>
            <person name="Livny J."/>
            <person name="Vlamakis H."/>
            <person name="Clish C."/>
            <person name="Bullock K."/>
            <person name="Deik A."/>
            <person name="Scott J."/>
            <person name="Pierce K.A."/>
            <person name="Xavier R.J."/>
            <person name="Alm E.J."/>
        </authorList>
    </citation>
    <scope>NUCLEOTIDE SEQUENCE [LARGE SCALE GENOMIC DNA]</scope>
    <source>
        <strain evidence="4 7">BIOML-A2</strain>
    </source>
</reference>
<feature type="transmembrane region" description="Helical" evidence="1">
    <location>
        <begin position="141"/>
        <end position="162"/>
    </location>
</feature>
<keyword evidence="1" id="KW-0812">Transmembrane</keyword>
<reference evidence="5" key="2">
    <citation type="submission" date="2016-11" db="EMBL/GenBank/DDBJ databases">
        <authorList>
            <person name="Varghese N."/>
            <person name="Submissions S."/>
        </authorList>
    </citation>
    <scope>NUCLEOTIDE SEQUENCE</scope>
    <source>
        <strain evidence="5">DSM 4029</strain>
    </source>
</reference>
<keyword evidence="1" id="KW-1133">Transmembrane helix</keyword>
<dbReference type="CDD" id="cd01948">
    <property type="entry name" value="EAL"/>
    <property type="match status" value="1"/>
</dbReference>
<dbReference type="InterPro" id="IPR000160">
    <property type="entry name" value="GGDEF_dom"/>
</dbReference>
<dbReference type="PROSITE" id="PS50883">
    <property type="entry name" value="EAL"/>
    <property type="match status" value="1"/>
</dbReference>
<dbReference type="AlphaFoldDB" id="A0AAQ1MFX1"/>
<dbReference type="SMART" id="SM00052">
    <property type="entry name" value="EAL"/>
    <property type="match status" value="1"/>
</dbReference>
<evidence type="ECO:0000313" key="5">
    <source>
        <dbReference type="EMBL" id="SHG50010.1"/>
    </source>
</evidence>
<dbReference type="SUPFAM" id="SSF141868">
    <property type="entry name" value="EAL domain-like"/>
    <property type="match status" value="1"/>
</dbReference>
<name>A0AAQ1MFX1_9FIRM</name>
<dbReference type="RefSeq" id="WP_021659852.1">
    <property type="nucleotide sequence ID" value="NZ_FQVY01000004.1"/>
</dbReference>
<evidence type="ECO:0000313" key="4">
    <source>
        <dbReference type="EMBL" id="MZL69743.1"/>
    </source>
</evidence>
<sequence>MRWDIAPECVSAVILLIIWGYSRRGSPLPSLKNRVFQGCLIITFLAVSTNILSTLLLMRPGLAPQWLVWGVTTLYFICTPLMGLAYFLYSAAILCKGQPMLRWVFAGGITLGVLYALLALADPLTGKLFSITPEGGYRQGEWIALTYLLFYAYCAASILLVLRFRHSVERSTRTILLSFPAVAFVVILVQQFFPTVILSGSAATCALLIIYLHLQNKQMSLDSLTGAPNRQELVNLIDLLLFEKRLPTFTVAVLSLRDFKQINSRFGQSVGDLFLKEVCGWLRQLAGEKNVFRFGGDEFAVLIRDGGRAQVGRVLGAIRERMALPWRAGNYLRPLPWAMGVVQYPSSADTGEGLAGGVAYAVSQAKRQPGRNICYCGPAMLGEIRRREQVLQAVKRACSQGAFSLRYQPIYDVSSSRFPYAESLMRIEGTPADPVSPAEFIPLAEETGDIVELTYQVLERVCRYLLLLKERDISVEGIHVNFSAVMFGQPGVVERVRRIIGDSGVPFSQIVIEFTETALAEKPELVGEFAREMRQMGIRLGLDDFGTGYSNLSSVLALPFDTVKLDKSLIWAAVKQENTAVMVRALTEIFHRMGMRVLAEGVEDEVQNRFVLDCGIELIQGFLYARPLTGEEAAPLLAAKVPAR</sequence>
<dbReference type="Pfam" id="PF00563">
    <property type="entry name" value="EAL"/>
    <property type="match status" value="1"/>
</dbReference>
<dbReference type="Pfam" id="PF00990">
    <property type="entry name" value="GGDEF"/>
    <property type="match status" value="1"/>
</dbReference>
<organism evidence="5 6">
    <name type="scientific">Bittarella massiliensis</name>
    <name type="common">ex Durand et al. 2017</name>
    <dbReference type="NCBI Taxonomy" id="1720313"/>
    <lineage>
        <taxon>Bacteria</taxon>
        <taxon>Bacillati</taxon>
        <taxon>Bacillota</taxon>
        <taxon>Clostridia</taxon>
        <taxon>Eubacteriales</taxon>
        <taxon>Oscillospiraceae</taxon>
        <taxon>Bittarella (ex Durand et al. 2017)</taxon>
    </lineage>
</organism>
<dbReference type="InterPro" id="IPR001633">
    <property type="entry name" value="EAL_dom"/>
</dbReference>
<dbReference type="Proteomes" id="UP000474718">
    <property type="component" value="Unassembled WGS sequence"/>
</dbReference>
<feature type="domain" description="EAL" evidence="2">
    <location>
        <begin position="387"/>
        <end position="641"/>
    </location>
</feature>
<dbReference type="SUPFAM" id="SSF55073">
    <property type="entry name" value="Nucleotide cyclase"/>
    <property type="match status" value="1"/>
</dbReference>
<comment type="caution">
    <text evidence="5">The sequence shown here is derived from an EMBL/GenBank/DDBJ whole genome shotgun (WGS) entry which is preliminary data.</text>
</comment>
<dbReference type="NCBIfam" id="TIGR00254">
    <property type="entry name" value="GGDEF"/>
    <property type="match status" value="1"/>
</dbReference>
<feature type="transmembrane region" description="Helical" evidence="1">
    <location>
        <begin position="67"/>
        <end position="89"/>
    </location>
</feature>
<evidence type="ECO:0000259" key="2">
    <source>
        <dbReference type="PROSITE" id="PS50883"/>
    </source>
</evidence>
<feature type="transmembrane region" description="Helical" evidence="1">
    <location>
        <begin position="34"/>
        <end position="55"/>
    </location>
</feature>
<dbReference type="InterPro" id="IPR035919">
    <property type="entry name" value="EAL_sf"/>
</dbReference>
<keyword evidence="7" id="KW-1185">Reference proteome</keyword>
<dbReference type="Gene3D" id="3.20.20.450">
    <property type="entry name" value="EAL domain"/>
    <property type="match status" value="1"/>
</dbReference>
<dbReference type="GO" id="GO:0071111">
    <property type="term" value="F:cyclic-guanylate-specific phosphodiesterase activity"/>
    <property type="evidence" value="ECO:0007669"/>
    <property type="project" value="InterPro"/>
</dbReference>
<dbReference type="EMBL" id="FQVY01000004">
    <property type="protein sequence ID" value="SHG50010.1"/>
    <property type="molecule type" value="Genomic_DNA"/>
</dbReference>
<dbReference type="InterPro" id="IPR043128">
    <property type="entry name" value="Rev_trsase/Diguanyl_cyclase"/>
</dbReference>
<reference evidence="6" key="1">
    <citation type="submission" date="2016-11" db="EMBL/GenBank/DDBJ databases">
        <authorList>
            <person name="Jaros S."/>
            <person name="Januszkiewicz K."/>
            <person name="Wedrychowicz H."/>
        </authorList>
    </citation>
    <scope>NUCLEOTIDE SEQUENCE [LARGE SCALE GENOMIC DNA]</scope>
    <source>
        <strain evidence="6">DSM 4029</strain>
    </source>
</reference>
<dbReference type="PANTHER" id="PTHR33121">
    <property type="entry name" value="CYCLIC DI-GMP PHOSPHODIESTERASE PDEF"/>
    <property type="match status" value="1"/>
</dbReference>
<evidence type="ECO:0000313" key="6">
    <source>
        <dbReference type="Proteomes" id="UP000184089"/>
    </source>
</evidence>